<evidence type="ECO:0000256" key="1">
    <source>
        <dbReference type="ARBA" id="ARBA00001957"/>
    </source>
</evidence>
<dbReference type="InterPro" id="IPR025110">
    <property type="entry name" value="AMP-bd_C"/>
</dbReference>
<dbReference type="Pfam" id="PF13193">
    <property type="entry name" value="AMP-binding_C"/>
    <property type="match status" value="4"/>
</dbReference>
<dbReference type="FunFam" id="3.30.300.30:FF:000010">
    <property type="entry name" value="Enterobactin synthetase component F"/>
    <property type="match status" value="2"/>
</dbReference>
<dbReference type="NCBIfam" id="TIGR01733">
    <property type="entry name" value="AA-adenyl-dom"/>
    <property type="match status" value="4"/>
</dbReference>
<dbReference type="SMART" id="SM00824">
    <property type="entry name" value="PKS_TE"/>
    <property type="match status" value="1"/>
</dbReference>
<keyword evidence="2" id="KW-0596">Phosphopantetheine</keyword>
<dbReference type="RefSeq" id="WP_077116774.1">
    <property type="nucleotide sequence ID" value="NZ_MUMY01000009.1"/>
</dbReference>
<dbReference type="InterPro" id="IPR000873">
    <property type="entry name" value="AMP-dep_synth/lig_dom"/>
</dbReference>
<dbReference type="EMBL" id="MUMY01000009">
    <property type="protein sequence ID" value="ONM48517.1"/>
    <property type="molecule type" value="Genomic_DNA"/>
</dbReference>
<dbReference type="UniPathway" id="UPA00011"/>
<dbReference type="GO" id="GO:0072330">
    <property type="term" value="P:monocarboxylic acid biosynthetic process"/>
    <property type="evidence" value="ECO:0007669"/>
    <property type="project" value="UniProtKB-ARBA"/>
</dbReference>
<dbReference type="Gene3D" id="3.30.559.10">
    <property type="entry name" value="Chloramphenicol acetyltransferase-like domain"/>
    <property type="match status" value="3"/>
</dbReference>
<dbReference type="NCBIfam" id="NF003417">
    <property type="entry name" value="PRK04813.1"/>
    <property type="match status" value="4"/>
</dbReference>
<dbReference type="PANTHER" id="PTHR45527">
    <property type="entry name" value="NONRIBOSOMAL PEPTIDE SYNTHETASE"/>
    <property type="match status" value="1"/>
</dbReference>
<dbReference type="FunFam" id="3.40.50.980:FF:000002">
    <property type="entry name" value="Enterobactin synthetase component F"/>
    <property type="match status" value="1"/>
</dbReference>
<dbReference type="CDD" id="cd17643">
    <property type="entry name" value="A_NRPS_Cytc1-like"/>
    <property type="match status" value="1"/>
</dbReference>
<dbReference type="InterPro" id="IPR001242">
    <property type="entry name" value="Condensation_dom"/>
</dbReference>
<dbReference type="Pfam" id="PF00550">
    <property type="entry name" value="PP-binding"/>
    <property type="match status" value="4"/>
</dbReference>
<dbReference type="Gene3D" id="3.40.50.1820">
    <property type="entry name" value="alpha/beta hydrolase"/>
    <property type="match status" value="1"/>
</dbReference>
<feature type="domain" description="Carrier" evidence="4">
    <location>
        <begin position="1645"/>
        <end position="1720"/>
    </location>
</feature>
<dbReference type="InterPro" id="IPR009081">
    <property type="entry name" value="PP-bd_ACP"/>
</dbReference>
<dbReference type="FunFam" id="3.40.50.12780:FF:000012">
    <property type="entry name" value="Non-ribosomal peptide synthetase"/>
    <property type="match status" value="3"/>
</dbReference>
<dbReference type="Pfam" id="PF00501">
    <property type="entry name" value="AMP-binding"/>
    <property type="match status" value="4"/>
</dbReference>
<dbReference type="PROSITE" id="PS00455">
    <property type="entry name" value="AMP_BINDING"/>
    <property type="match status" value="3"/>
</dbReference>
<dbReference type="CDD" id="cd19540">
    <property type="entry name" value="LCL_NRPS-like"/>
    <property type="match status" value="3"/>
</dbReference>
<dbReference type="InterPro" id="IPR045851">
    <property type="entry name" value="AMP-bd_C_sf"/>
</dbReference>
<dbReference type="InterPro" id="IPR023213">
    <property type="entry name" value="CAT-like_dom_sf"/>
</dbReference>
<dbReference type="Proteomes" id="UP000188836">
    <property type="component" value="Unassembled WGS sequence"/>
</dbReference>
<dbReference type="InterPro" id="IPR020845">
    <property type="entry name" value="AMP-binding_CS"/>
</dbReference>
<gene>
    <name evidence="5" type="ORF">B0T46_12565</name>
</gene>
<keyword evidence="3" id="KW-0597">Phosphoprotein</keyword>
<name>A0A1V2TG85_9NOCA</name>
<reference evidence="5 6" key="1">
    <citation type="journal article" date="2016" name="Antonie Van Leeuwenhoek">
        <title>Nocardia donostiensis sp. nov., isolated from human respiratory specimens.</title>
        <authorList>
            <person name="Ercibengoa M."/>
            <person name="Bell M."/>
            <person name="Marimon J.M."/>
            <person name="Humrighouse B."/>
            <person name="Klenk H.P."/>
            <person name="Potter G."/>
            <person name="Perez-Trallero E."/>
        </authorList>
    </citation>
    <scope>NUCLEOTIDE SEQUENCE [LARGE SCALE GENOMIC DNA]</scope>
    <source>
        <strain evidence="5 6">X1655</strain>
    </source>
</reference>
<dbReference type="SMART" id="SM00823">
    <property type="entry name" value="PKS_PP"/>
    <property type="match status" value="4"/>
</dbReference>
<protein>
    <submittedName>
        <fullName evidence="5">Non-ribosomal peptide synthetase</fullName>
    </submittedName>
</protein>
<dbReference type="FunFam" id="2.30.38.10:FF:000001">
    <property type="entry name" value="Non-ribosomal peptide synthetase PvdI"/>
    <property type="match status" value="1"/>
</dbReference>
<keyword evidence="6" id="KW-1185">Reference proteome</keyword>
<dbReference type="GO" id="GO:0003824">
    <property type="term" value="F:catalytic activity"/>
    <property type="evidence" value="ECO:0007669"/>
    <property type="project" value="InterPro"/>
</dbReference>
<dbReference type="InterPro" id="IPR029058">
    <property type="entry name" value="AB_hydrolase_fold"/>
</dbReference>
<dbReference type="SUPFAM" id="SSF52777">
    <property type="entry name" value="CoA-dependent acyltransferases"/>
    <property type="match status" value="6"/>
</dbReference>
<evidence type="ECO:0000313" key="6">
    <source>
        <dbReference type="Proteomes" id="UP000188836"/>
    </source>
</evidence>
<dbReference type="Gene3D" id="1.10.1200.10">
    <property type="entry name" value="ACP-like"/>
    <property type="match status" value="3"/>
</dbReference>
<dbReference type="FunFam" id="1.10.1200.10:FF:000016">
    <property type="entry name" value="Non-ribosomal peptide synthase"/>
    <property type="match status" value="2"/>
</dbReference>
<accession>A0A1V2TG85</accession>
<comment type="caution">
    <text evidence="5">The sequence shown here is derived from an EMBL/GenBank/DDBJ whole genome shotgun (WGS) entry which is preliminary data.</text>
</comment>
<sequence length="4141" mass="443081">MTATDRDQHSGSHNLLFSQHGATEATISAAGADALGSGEAAQIGTHQVEQPRGALLPDLLDAAVEENPDGIAVVFADASETWSELDYTELDEQSTRLARLLIGRGIGPEDLVAVGIARSLESVLAVWAIAKTGAGFVPVDPNYPRDRVAQMVSDSRAVLGLTVEAVREDLPEQVEWLAIDSDRFLREIDEQSADPVTDRDRPRPLRPQHPAYAIYTSGSTGTPKGVVVTHAGLASFCAEQRERYRVTSSSRTLHFASPSFDASVLELLLAVGGAATMVVVAPTVYGGAELTTLLRRERVTHAFITPAALASMDPAGLDRLRVVIAGGEACPPDLVRRWVQPIAGKRTREFYNGYGPTETTIMTNISDPLSPDELVTIGGPIRGMRALVLDGRLRAVPEGVTGELYLAGDQLARGYHDRPGLTAARFVADPYGPPGGRLYRTGDLMRYRLTGAAAVMEYLGRNDFQVKVRGFRVELGEIDAALAARPDIDFAVTVGRETGSGATILVSYVLPAPGAGLDTAALIDDLGRTLPAHMLPTAVVVLDEIPLTPVGKLDRRALPEPQLRTAQFRAPSGRVEQAVAEVFTELLRPARPLGADDDFFHLGGNSLVATRAAARLEAALETQVPVRLLFEASTVAALASLLAEQTDTGHRTPLTARTRPDHIPLSSAQQRMWFLNQFDTRSTAYNVPIAVRLTGSLDVAALRAAIADVVGRHEILRTVFPRTEQGPAQVILPLDQALPRIEERTVAPEEIEPAVVSLVSTTFDVTTEVPLGIALFRIATADSAAPAEYVLAMVVHHICGDGSSFGPLTKDLMTAYAARAAGGVPDWAPLPVQYADYSLWQRELLGDEADPDSVAAGQLTYWQRTLAGLPDQLDLPTDRPRPAVQSFAGAAVDLRIDAATHQALTELAHDAGGTLFMVVQSAFAVLLARLSGTGDIAIGTPMAGRGEAVLDDLIGMFVNTVVFRTRIDAGESFTDLLARQRENVIQAFAHADVPFERLVDVLNPVRSTGRHPVFQVGLAFQNLAAAALELPGLTVAGVDVDTRIAQFDLNLTLTDRYDETGAPAGIGGVLTYATALFDRSTVEGFAHRFVGLLGEIVAAPRTPVGDLEWLTVEERQRLVAERNATTHTVAPELLLDGYRRAVAAHPDAIAVSYTGAAGAELTYREFDEQVNKLARLLISHGVGAGSLVGLSVRRSLDLVVGMYAIITAGGAYVPLDPDHPAERVAHILDTARPACVVTTTADAVAVPDGTVLLRLDALETARFSGAPVTADELLRPVSPADLAYVIFTSGSTGRPKGVAVSHAAINNQIAWMLSEYPLGRDDVYLQKTATTFDVSLWGYFMPLRAGAKLVVATHDGHRDPVYVAEMIVAHRVTVTDFVPSMLSVFAAQLAPGSCPTLREVFVIGEALPPETVSAWRAVSAAALHNLYGPTEAAVSVTYWPARDGAHERTVPIGLPQWNVQVFVLDARLRPVPAGVAGELYLAGDQLARGYIARPDLTADRFVANPFATGTRMYRTGDLVVWRDQAGDIPPRLEYLGRTDFQVKFRGQRIELGEIETALLAQSAVSQAVALVASSSLGDQLVAYVVAQPGQTVEQRALLAAVAEVLPSYMVPAAIVMLDAFPLNTSGKLDRSALPEPTFSAREFRAPATVVEEIVAGVFAEVLGVARVGADDDFFALGGNSLIATQVTARLGAALGARPAVRDLFEAPTVAGLASKIEQQADGGARPALTAGPRPDRIPLSPAQQRMWFLNQFDTESAAYNMPVAVRLTGELHVAALQQAIADVIARHEILRTVYPKTDGEPVQVILPAAQAVPRVDLTQVGAQDIETALTTLMSTIFDVTTEVPLRIALFQISDAPTDAPEYVLAMVVHHISGDGSSVGPLTRDLMTAYMARSTGAAPEWAPLEVQYADYSIWQRALLGGEDDPQSPAAKQIAYWQTALAGLPDQLDLPTDRPRPAVQSFAGGKVEVQIDAEVHRALLDVARAEGATLFMVVHTALAVLLARLSGTDDIAIGTPTAGRGEAVLDDLIGMFVNTLVFRTRLDAGESFTDLLVRQRDTDLQAFANADVPFERLVEVLNPVRSTARHPLFQVGLSFQNFAAATLELPGLTVTGLDIDTQLSQFDLHLIVADGYDQAGTPTGITGVLTYADDLFDASTARGFADGLSRVLTAIAADATTAVGDIELLAPDERRTILEHRNATTAAVDTTVTLASLLDATVAGSAGSVALVMDSPDGAGAELTYGELDLLVNRLARHLISLGVGPDSRVALAMRRSVDLVVAMYAVAKSGGAYVPVDPDQPAERTRYVLETAAPVCVLTNNDAGFTTTVAPVVSLDELCLDGVDAGPITDTDRRAPLRPQHTAYVIFTSGSTGRPKGVAVPHAAIANQLQYQVAEFALDAADAVLAKTTATFDLSVWEYWSAAACGGRLVLAEPDGHRDPVYLNGLLAKEWVTTLHVVPSMLDALLTAGLPDSLWRVLAIGEALPAPLAQRFRQQYPRIELFNLYGPTETAVSITSHRVTAADEVSVPIGTPEWNSRAYVLDNRLRPVPDGVVGELYLAGAQLARGYHARTDLTAERFVADPFGAGERMYRTGDLAAWNRSGELEYRGRTDFQVKVRGFRIELGEIETALLALPQVARAAVIARSDTRTGDRLVGYLVPSQDAPDIDTGQVSSALRTVLPSYMVPSAFVVLDVLPLTVNGKLDRDALPEPEFQARAFRAPATPIEEIVAGVYAEVLGTERVGVDDDFFALGGNSLLATQVAARIGAALDTTVPVRALFEAPTVAGLAMKVEQQAGSGGRRALVAGPRPEQIPLSLAQQRMWFLNQFDTTSAAYNIPVAIRLTGQLDIGALQQAVADVLARHETLRTVYPQTPDGPIQRVLEPSDIPVGLVPVPVTATDIAEEVRALVTTGFDVTVDVPFRTRLLQLTDTEFVLVFVAHHVSADGWSMTPLSRDVMLAYSARAAGVAPGWAPLPVQYADYGIWQRAVLGSEDDPDSLISEQIGFWQTALAALPDELPLPTDRPRPAMQSFAGGRVRFSVEADLYRTLQKMARDQNVTLFMVVHAAFAVLLARLSGTEDIAIGAPVAGRGESELDDVVGMFVNTLVLRTQVPGQLTFAELLAHTKDTDLQAFAHADLPFERLVELLAPERSTARHPLFQAALTFDNLPMSSLELPGLRVDALDAEIDTAKFDLSLTIRENSAVSDTEPGVGEDVGMYAEFSFATDLFDHRTVQEFADRFGRVLAAVATDPTVAVGDIDLLTPSERATLLCAGAPAVAAAPVATLPELIGAQAQRRPDAVAIRFDGTTLSFGELYRRANQVARALTAAGAGPETIVAVAVARTEELPVALLGVLTAGAAYLPIDLTYPAQRLAFVLADAAPVCLLTTADQQTGIPDVELPTVLLEQTAEFGGEPVTDGDRVAPLRPGNLAYVIYTSGSTGVPKGVGVTHRNAVELFSNAQPLFGFDDTDVWTLFHSFAFDFSVWELWCALVTGGSVVVVDYAVSRSPEQFRDMLIRDQVTVLNQTPSAFYQLVAADSAVTSGQFALRYVIFGGEALDLRQLRRWYERHAVDAPRLVNMYGITETTVHVSFLSLDEHLVDNRASLIGRALPGLEAYVLDNRLHPAPAGTPGEIYVAGAQLSRGYLGRPALTATRFVANPYGAPGSRLYRSGDIAHWVRSGTDAGLAYAGRGDQQVQLRGFRIELGEIETALQRCTGVSQAVALVRTDSTLGDQLIGYVVPDADVELDPTELRTQVAEFLTGYMVPSTIMVIAAMPLTPNGKLDRRALPAPEFRRREYRAPASPIEDTVAAAFAEVLGVERFGMDDNFFEHGGNSLIAAKLTVRLSEALGTKVPVMRVFTAPTPGEFVADLARRANGTAEREAAFDMLLPLRSEGSAAPLFCVHPVSGISWSYAGLAAYLGPDRPIYGLQTPVLATDANLPNSIEEWAAQYLELIRSVQPNGPYHLLAWSFGGVIAHEMAVQLERDGEQVALLAVMDSYMADPPGTAADEGGQVPIAELIGGLLGELAGDLGNVADMDWTTLPQLMAELPEPFASFGADRVTRILDGAVHSVVLREAYEPATYHGDVIYFTAALDDPTGEVGASIWADIVEGTVHNHAVPTTHWQMTTAAGLARIADVLTEVWRAAATPAT</sequence>
<dbReference type="GO" id="GO:0008610">
    <property type="term" value="P:lipid biosynthetic process"/>
    <property type="evidence" value="ECO:0007669"/>
    <property type="project" value="UniProtKB-ARBA"/>
</dbReference>
<dbReference type="SUPFAM" id="SSF56801">
    <property type="entry name" value="Acetyl-CoA synthetase-like"/>
    <property type="match status" value="4"/>
</dbReference>
<evidence type="ECO:0000313" key="5">
    <source>
        <dbReference type="EMBL" id="ONM48517.1"/>
    </source>
</evidence>
<dbReference type="GO" id="GO:0043041">
    <property type="term" value="P:amino acid activation for nonribosomal peptide biosynthetic process"/>
    <property type="evidence" value="ECO:0007669"/>
    <property type="project" value="TreeGrafter"/>
</dbReference>
<dbReference type="PANTHER" id="PTHR45527:SF1">
    <property type="entry name" value="FATTY ACID SYNTHASE"/>
    <property type="match status" value="1"/>
</dbReference>
<feature type="domain" description="Carrier" evidence="4">
    <location>
        <begin position="569"/>
        <end position="646"/>
    </location>
</feature>
<evidence type="ECO:0000259" key="4">
    <source>
        <dbReference type="PROSITE" id="PS50075"/>
    </source>
</evidence>
<dbReference type="GO" id="GO:0044550">
    <property type="term" value="P:secondary metabolite biosynthetic process"/>
    <property type="evidence" value="ECO:0007669"/>
    <property type="project" value="UniProtKB-ARBA"/>
</dbReference>
<dbReference type="InterPro" id="IPR020806">
    <property type="entry name" value="PKS_PP-bd"/>
</dbReference>
<dbReference type="SUPFAM" id="SSF47336">
    <property type="entry name" value="ACP-like"/>
    <property type="match status" value="4"/>
</dbReference>
<evidence type="ECO:0000256" key="3">
    <source>
        <dbReference type="ARBA" id="ARBA00022553"/>
    </source>
</evidence>
<dbReference type="PROSITE" id="PS50075">
    <property type="entry name" value="CARRIER"/>
    <property type="match status" value="4"/>
</dbReference>
<dbReference type="InterPro" id="IPR036736">
    <property type="entry name" value="ACP-like_sf"/>
</dbReference>
<feature type="domain" description="Carrier" evidence="4">
    <location>
        <begin position="2714"/>
        <end position="2789"/>
    </location>
</feature>
<comment type="cofactor">
    <cofactor evidence="1">
        <name>pantetheine 4'-phosphate</name>
        <dbReference type="ChEBI" id="CHEBI:47942"/>
    </cofactor>
</comment>
<dbReference type="CDD" id="cd17646">
    <property type="entry name" value="A_NRPS_AB3403-like"/>
    <property type="match status" value="2"/>
</dbReference>
<dbReference type="GO" id="GO:0031177">
    <property type="term" value="F:phosphopantetheine binding"/>
    <property type="evidence" value="ECO:0007669"/>
    <property type="project" value="InterPro"/>
</dbReference>
<organism evidence="5 6">
    <name type="scientific">Nocardia donostiensis</name>
    <dbReference type="NCBI Taxonomy" id="1538463"/>
    <lineage>
        <taxon>Bacteria</taxon>
        <taxon>Bacillati</taxon>
        <taxon>Actinomycetota</taxon>
        <taxon>Actinomycetes</taxon>
        <taxon>Mycobacteriales</taxon>
        <taxon>Nocardiaceae</taxon>
        <taxon>Nocardia</taxon>
    </lineage>
</organism>
<dbReference type="PROSITE" id="PS00012">
    <property type="entry name" value="PHOSPHOPANTETHEINE"/>
    <property type="match status" value="3"/>
</dbReference>
<proteinExistence type="predicted"/>
<dbReference type="InterPro" id="IPR020802">
    <property type="entry name" value="TesA-like"/>
</dbReference>
<dbReference type="InterPro" id="IPR010071">
    <property type="entry name" value="AA_adenyl_dom"/>
</dbReference>
<dbReference type="Gene3D" id="2.30.38.10">
    <property type="entry name" value="Luciferase, Domain 3"/>
    <property type="match status" value="3"/>
</dbReference>
<dbReference type="Pfam" id="PF00668">
    <property type="entry name" value="Condensation"/>
    <property type="match status" value="3"/>
</dbReference>
<dbReference type="InterPro" id="IPR042099">
    <property type="entry name" value="ANL_N_sf"/>
</dbReference>
<dbReference type="STRING" id="1538463.B0T36_04640"/>
<feature type="domain" description="Carrier" evidence="4">
    <location>
        <begin position="3790"/>
        <end position="3865"/>
    </location>
</feature>
<dbReference type="InterPro" id="IPR001031">
    <property type="entry name" value="Thioesterase"/>
</dbReference>
<dbReference type="Gene3D" id="3.40.50.12780">
    <property type="entry name" value="N-terminal domain of ligase-like"/>
    <property type="match status" value="1"/>
</dbReference>
<dbReference type="SUPFAM" id="SSF53474">
    <property type="entry name" value="alpha/beta-Hydrolases"/>
    <property type="match status" value="1"/>
</dbReference>
<dbReference type="Gene3D" id="3.30.300.30">
    <property type="match status" value="4"/>
</dbReference>
<dbReference type="FunFam" id="3.40.50.980:FF:000001">
    <property type="entry name" value="Non-ribosomal peptide synthetase"/>
    <property type="match status" value="4"/>
</dbReference>
<dbReference type="Gene3D" id="3.40.50.980">
    <property type="match status" value="6"/>
</dbReference>
<dbReference type="Gene3D" id="3.30.559.30">
    <property type="entry name" value="Nonribosomal peptide synthetase, condensation domain"/>
    <property type="match status" value="3"/>
</dbReference>
<dbReference type="InterPro" id="IPR006162">
    <property type="entry name" value="Ppantetheine_attach_site"/>
</dbReference>
<dbReference type="GO" id="GO:0005829">
    <property type="term" value="C:cytosol"/>
    <property type="evidence" value="ECO:0007669"/>
    <property type="project" value="TreeGrafter"/>
</dbReference>
<evidence type="ECO:0000256" key="2">
    <source>
        <dbReference type="ARBA" id="ARBA00022450"/>
    </source>
</evidence>
<dbReference type="Pfam" id="PF00975">
    <property type="entry name" value="Thioesterase"/>
    <property type="match status" value="1"/>
</dbReference>